<dbReference type="AlphaFoldDB" id="A0A5C8F2D5"/>
<dbReference type="Gene3D" id="3.40.50.150">
    <property type="entry name" value="Vaccinia Virus protein VP39"/>
    <property type="match status" value="1"/>
</dbReference>
<dbReference type="Proteomes" id="UP000324574">
    <property type="component" value="Unassembled WGS sequence"/>
</dbReference>
<dbReference type="GO" id="GO:0008168">
    <property type="term" value="F:methyltransferase activity"/>
    <property type="evidence" value="ECO:0007669"/>
    <property type="project" value="UniProtKB-KW"/>
</dbReference>
<name>A0A5C8F2D5_9SPIR</name>
<dbReference type="InterPro" id="IPR029063">
    <property type="entry name" value="SAM-dependent_MTases_sf"/>
</dbReference>
<evidence type="ECO:0000313" key="2">
    <source>
        <dbReference type="Proteomes" id="UP000324574"/>
    </source>
</evidence>
<protein>
    <submittedName>
        <fullName evidence="1">Class I SAM-dependent methyltransferase</fullName>
    </submittedName>
</protein>
<proteinExistence type="predicted"/>
<dbReference type="Pfam" id="PF13489">
    <property type="entry name" value="Methyltransf_23"/>
    <property type="match status" value="1"/>
</dbReference>
<dbReference type="RefSeq" id="WP_147527125.1">
    <property type="nucleotide sequence ID" value="NZ_SAYG01000009.1"/>
</dbReference>
<keyword evidence="1" id="KW-0489">Methyltransferase</keyword>
<reference evidence="1 2" key="1">
    <citation type="journal article" date="1992" name="Lakartidningen">
        <title>[Penicillin V and not amoxicillin is the first choice preparation in acute otitis].</title>
        <authorList>
            <person name="Kamme C."/>
            <person name="Lundgren K."/>
            <person name="Prellner K."/>
        </authorList>
    </citation>
    <scope>NUCLEOTIDE SEQUENCE [LARGE SCALE GENOMIC DNA]</scope>
    <source>
        <strain evidence="1 2">PC3714II</strain>
    </source>
</reference>
<dbReference type="SUPFAM" id="SSF53335">
    <property type="entry name" value="S-adenosyl-L-methionine-dependent methyltransferases"/>
    <property type="match status" value="1"/>
</dbReference>
<gene>
    <name evidence="1" type="ORF">EPJ70_09465</name>
</gene>
<accession>A0A5C8F2D5</accession>
<keyword evidence="1" id="KW-0808">Transferase</keyword>
<evidence type="ECO:0000313" key="1">
    <source>
        <dbReference type="EMBL" id="TXJ44437.1"/>
    </source>
</evidence>
<comment type="caution">
    <text evidence="1">The sequence shown here is derived from an EMBL/GenBank/DDBJ whole genome shotgun (WGS) entry which is preliminary data.</text>
</comment>
<dbReference type="EMBL" id="SAYG01000009">
    <property type="protein sequence ID" value="TXJ44437.1"/>
    <property type="molecule type" value="Genomic_DNA"/>
</dbReference>
<organism evidence="1 2">
    <name type="scientific">Brachyspira aalborgi</name>
    <dbReference type="NCBI Taxonomy" id="29522"/>
    <lineage>
        <taxon>Bacteria</taxon>
        <taxon>Pseudomonadati</taxon>
        <taxon>Spirochaetota</taxon>
        <taxon>Spirochaetia</taxon>
        <taxon>Brachyspirales</taxon>
        <taxon>Brachyspiraceae</taxon>
        <taxon>Brachyspira</taxon>
    </lineage>
</organism>
<dbReference type="CDD" id="cd02440">
    <property type="entry name" value="AdoMet_MTases"/>
    <property type="match status" value="1"/>
</dbReference>
<dbReference type="GO" id="GO:0032259">
    <property type="term" value="P:methylation"/>
    <property type="evidence" value="ECO:0007669"/>
    <property type="project" value="UniProtKB-KW"/>
</dbReference>
<sequence length="320" mass="37707">MNCRFCNGEMKFIYKIENYDIIQCKRCYTARVLNMPSEEELKNFYSGYTFQCDENVKNLLTKDIFREWFKSFNLPKDALMLDIGGGGGGFSYAFEFFKIGKSFYIDLDSKACDFARNIMGIKNILNMDIAKLDINEKYDFIYCRHVIEHLKEPYKLIEKACHLISEEGVFVLHFPNGLSLERFGYKDIMKNKVNKIAKSNNISRFQAYKLFLSKQFCHGLDTINHLWAITQKGLSYYLDKLGYKYQIKYANLDDKIYSPYFYYQSINERIRASFINLTLTKLYGGAHLIFFIRAEQSRAEQSRAEQSRAVIFEYAYRKTA</sequence>